<evidence type="ECO:0000256" key="6">
    <source>
        <dbReference type="ARBA" id="ARBA00023284"/>
    </source>
</evidence>
<organism evidence="10 11">
    <name type="scientific">Helicobacter jaachi</name>
    <dbReference type="NCBI Taxonomy" id="1677920"/>
    <lineage>
        <taxon>Bacteria</taxon>
        <taxon>Pseudomonadati</taxon>
        <taxon>Campylobacterota</taxon>
        <taxon>Epsilonproteobacteria</taxon>
        <taxon>Campylobacterales</taxon>
        <taxon>Helicobacteraceae</taxon>
        <taxon>Helicobacter</taxon>
    </lineage>
</organism>
<dbReference type="InterPro" id="IPR036188">
    <property type="entry name" value="FAD/NAD-bd_sf"/>
</dbReference>
<reference evidence="10 11" key="1">
    <citation type="journal article" date="2014" name="Genome Announc.">
        <title>Draft genome sequences of eight enterohepatic helicobacter species isolated from both laboratory and wild rodents.</title>
        <authorList>
            <person name="Sheh A."/>
            <person name="Shen Z."/>
            <person name="Fox J.G."/>
        </authorList>
    </citation>
    <scope>NUCLEOTIDE SEQUENCE [LARGE SCALE GENOMIC DNA]</scope>
    <source>
        <strain evidence="10 11">MIT 09-6949</strain>
    </source>
</reference>
<protein>
    <recommendedName>
        <fullName evidence="7">Thioredoxin reductase</fullName>
        <ecNumber evidence="7">1.8.1.9</ecNumber>
    </recommendedName>
</protein>
<dbReference type="InterPro" id="IPR050097">
    <property type="entry name" value="Ferredoxin-NADP_redctase_2"/>
</dbReference>
<dbReference type="SUPFAM" id="SSF51905">
    <property type="entry name" value="FAD/NAD(P)-binding domain"/>
    <property type="match status" value="1"/>
</dbReference>
<dbReference type="GO" id="GO:0019430">
    <property type="term" value="P:removal of superoxide radicals"/>
    <property type="evidence" value="ECO:0007669"/>
    <property type="project" value="UniProtKB-UniRule"/>
</dbReference>
<name>A0A4U8T8P0_9HELI</name>
<evidence type="ECO:0000256" key="4">
    <source>
        <dbReference type="ARBA" id="ARBA00023002"/>
    </source>
</evidence>
<dbReference type="STRING" id="1677920.LS71_06105"/>
<comment type="subunit">
    <text evidence="7">Homodimer.</text>
</comment>
<keyword evidence="8" id="KW-0521">NADP</keyword>
<comment type="catalytic activity">
    <reaction evidence="7">
        <text>[thioredoxin]-dithiol + NADP(+) = [thioredoxin]-disulfide + NADPH + H(+)</text>
        <dbReference type="Rhea" id="RHEA:20345"/>
        <dbReference type="Rhea" id="RHEA-COMP:10698"/>
        <dbReference type="Rhea" id="RHEA-COMP:10700"/>
        <dbReference type="ChEBI" id="CHEBI:15378"/>
        <dbReference type="ChEBI" id="CHEBI:29950"/>
        <dbReference type="ChEBI" id="CHEBI:50058"/>
        <dbReference type="ChEBI" id="CHEBI:57783"/>
        <dbReference type="ChEBI" id="CHEBI:58349"/>
        <dbReference type="EC" id="1.8.1.9"/>
    </reaction>
</comment>
<dbReference type="GO" id="GO:0004791">
    <property type="term" value="F:thioredoxin-disulfide reductase (NADPH) activity"/>
    <property type="evidence" value="ECO:0007669"/>
    <property type="project" value="UniProtKB-UniRule"/>
</dbReference>
<dbReference type="EC" id="1.8.1.9" evidence="7"/>
<dbReference type="PRINTS" id="PR00469">
    <property type="entry name" value="PNDRDTASEII"/>
</dbReference>
<dbReference type="AlphaFoldDB" id="A0A4U8T8P0"/>
<dbReference type="Gene3D" id="3.50.50.60">
    <property type="entry name" value="FAD/NAD(P)-binding domain"/>
    <property type="match status" value="2"/>
</dbReference>
<dbReference type="NCBIfam" id="TIGR01292">
    <property type="entry name" value="TRX_reduct"/>
    <property type="match status" value="1"/>
</dbReference>
<evidence type="ECO:0000256" key="5">
    <source>
        <dbReference type="ARBA" id="ARBA00023157"/>
    </source>
</evidence>
<evidence type="ECO:0000313" key="10">
    <source>
        <dbReference type="EMBL" id="TLD96069.1"/>
    </source>
</evidence>
<keyword evidence="4 7" id="KW-0560">Oxidoreductase</keyword>
<dbReference type="InterPro" id="IPR023753">
    <property type="entry name" value="FAD/NAD-binding_dom"/>
</dbReference>
<evidence type="ECO:0000256" key="2">
    <source>
        <dbReference type="ARBA" id="ARBA00022630"/>
    </source>
</evidence>
<comment type="similarity">
    <text evidence="1 7">Belongs to the class-II pyridine nucleotide-disulfide oxidoreductase family.</text>
</comment>
<keyword evidence="11" id="KW-1185">Reference proteome</keyword>
<evidence type="ECO:0000256" key="8">
    <source>
        <dbReference type="RuleBase" id="RU003881"/>
    </source>
</evidence>
<evidence type="ECO:0000259" key="9">
    <source>
        <dbReference type="Pfam" id="PF07992"/>
    </source>
</evidence>
<dbReference type="Proteomes" id="UP000029733">
    <property type="component" value="Unassembled WGS sequence"/>
</dbReference>
<dbReference type="RefSeq" id="WP_034355174.1">
    <property type="nucleotide sequence ID" value="NZ_JRPR02000006.1"/>
</dbReference>
<evidence type="ECO:0000256" key="7">
    <source>
        <dbReference type="RuleBase" id="RU003880"/>
    </source>
</evidence>
<keyword evidence="6 7" id="KW-0676">Redox-active center</keyword>
<dbReference type="PROSITE" id="PS00573">
    <property type="entry name" value="PYRIDINE_REDOX_2"/>
    <property type="match status" value="1"/>
</dbReference>
<proteinExistence type="inferred from homology"/>
<comment type="caution">
    <text evidence="10">The sequence shown here is derived from an EMBL/GenBank/DDBJ whole genome shotgun (WGS) entry which is preliminary data.</text>
</comment>
<feature type="domain" description="FAD/NAD(P)-binding" evidence="9">
    <location>
        <begin position="3"/>
        <end position="297"/>
    </location>
</feature>
<dbReference type="OrthoDB" id="9806179at2"/>
<dbReference type="InterPro" id="IPR005982">
    <property type="entry name" value="Thioredox_Rdtase"/>
</dbReference>
<evidence type="ECO:0000256" key="3">
    <source>
        <dbReference type="ARBA" id="ARBA00022827"/>
    </source>
</evidence>
<sequence length="311" mass="33457">MIDLAIIGGGPAGLSAGLYATRGGIKNVVLFEKGMPGGQITGSSEIENYPGVKDIVSGMEFMEPWQEQCFRFGLQHKMSEVSQITKQDKIFRIHLSDGSVDEARAVIFAAGGSPKRANLKGESEFWGRGISTCATCDGFFYKDQEVVVLGGGDTALEEAVYLSRICSKVYLIHRRNEFRAAPSTIEHVRSNSKIEIITPAVIEEIKGDKAGVTGVLIKHTDSNTTQEINVMGVFIFVGYDVNTATLKQDDGSMLCECDEWGSIKVDLSMRTSVSGLFAAGDVRTQAAKQVVCAAGDGATAALQAIAYLEHK</sequence>
<dbReference type="PRINTS" id="PR00368">
    <property type="entry name" value="FADPNR"/>
</dbReference>
<comment type="cofactor">
    <cofactor evidence="8">
        <name>FAD</name>
        <dbReference type="ChEBI" id="CHEBI:57692"/>
    </cofactor>
    <text evidence="8">Binds 1 FAD per subunit.</text>
</comment>
<evidence type="ECO:0000313" key="11">
    <source>
        <dbReference type="Proteomes" id="UP000029733"/>
    </source>
</evidence>
<dbReference type="InterPro" id="IPR008255">
    <property type="entry name" value="Pyr_nucl-diS_OxRdtase_2_AS"/>
</dbReference>
<accession>A0A4U8T8P0</accession>
<dbReference type="GO" id="GO:0005737">
    <property type="term" value="C:cytoplasm"/>
    <property type="evidence" value="ECO:0007669"/>
    <property type="project" value="InterPro"/>
</dbReference>
<dbReference type="EMBL" id="JRPR02000006">
    <property type="protein sequence ID" value="TLD96069.1"/>
    <property type="molecule type" value="Genomic_DNA"/>
</dbReference>
<keyword evidence="2 7" id="KW-0285">Flavoprotein</keyword>
<dbReference type="Pfam" id="PF07992">
    <property type="entry name" value="Pyr_redox_2"/>
    <property type="match status" value="1"/>
</dbReference>
<keyword evidence="5" id="KW-1015">Disulfide bond</keyword>
<evidence type="ECO:0000256" key="1">
    <source>
        <dbReference type="ARBA" id="ARBA00009333"/>
    </source>
</evidence>
<keyword evidence="3 7" id="KW-0274">FAD</keyword>
<dbReference type="PANTHER" id="PTHR48105">
    <property type="entry name" value="THIOREDOXIN REDUCTASE 1-RELATED-RELATED"/>
    <property type="match status" value="1"/>
</dbReference>
<gene>
    <name evidence="10" type="primary">trxB</name>
    <name evidence="10" type="ORF">LS71_007440</name>
</gene>